<dbReference type="AlphaFoldDB" id="A0A6G4X7S3"/>
<dbReference type="RefSeq" id="WP_165303224.1">
    <property type="nucleotide sequence ID" value="NZ_JAAKZZ010000804.1"/>
</dbReference>
<organism evidence="1 2">
    <name type="scientific">Streptomyces boncukensis</name>
    <dbReference type="NCBI Taxonomy" id="2711219"/>
    <lineage>
        <taxon>Bacteria</taxon>
        <taxon>Bacillati</taxon>
        <taxon>Actinomycetota</taxon>
        <taxon>Actinomycetes</taxon>
        <taxon>Kitasatosporales</taxon>
        <taxon>Streptomycetaceae</taxon>
        <taxon>Streptomyces</taxon>
    </lineage>
</organism>
<feature type="non-terminal residue" evidence="1">
    <location>
        <position position="1"/>
    </location>
</feature>
<evidence type="ECO:0000313" key="1">
    <source>
        <dbReference type="EMBL" id="NGO73599.1"/>
    </source>
</evidence>
<proteinExistence type="predicted"/>
<accession>A0A6G4X7S3</accession>
<dbReference type="EMBL" id="JAAKZZ010000804">
    <property type="protein sequence ID" value="NGO73599.1"/>
    <property type="molecule type" value="Genomic_DNA"/>
</dbReference>
<dbReference type="Proteomes" id="UP000477722">
    <property type="component" value="Unassembled WGS sequence"/>
</dbReference>
<comment type="caution">
    <text evidence="1">The sequence shown here is derived from an EMBL/GenBank/DDBJ whole genome shotgun (WGS) entry which is preliminary data.</text>
</comment>
<keyword evidence="2" id="KW-1185">Reference proteome</keyword>
<protein>
    <submittedName>
        <fullName evidence="1">Uncharacterized protein</fullName>
    </submittedName>
</protein>
<sequence>PAVAGLAAVLVLPALRALRAVLAVLALLSHRSSSSLLARPGRDRHRPSADAAHRIPLTIRGFPRPAYGPGGDPAPYALALVAGAVARIAREGEL</sequence>
<reference evidence="1 2" key="1">
    <citation type="submission" date="2020-02" db="EMBL/GenBank/DDBJ databases">
        <title>Whole-genome analyses of novel actinobacteria.</title>
        <authorList>
            <person name="Sahin N."/>
            <person name="Tatar D."/>
        </authorList>
    </citation>
    <scope>NUCLEOTIDE SEQUENCE [LARGE SCALE GENOMIC DNA]</scope>
    <source>
        <strain evidence="1 2">SB3404</strain>
    </source>
</reference>
<evidence type="ECO:0000313" key="2">
    <source>
        <dbReference type="Proteomes" id="UP000477722"/>
    </source>
</evidence>
<name>A0A6G4X7S3_9ACTN</name>
<gene>
    <name evidence="1" type="ORF">G5C65_35800</name>
</gene>